<feature type="region of interest" description="Disordered" evidence="1">
    <location>
        <begin position="196"/>
        <end position="233"/>
    </location>
</feature>
<comment type="caution">
    <text evidence="2">The sequence shown here is derived from an EMBL/GenBank/DDBJ whole genome shotgun (WGS) entry which is preliminary data.</text>
</comment>
<dbReference type="Proteomes" id="UP000824890">
    <property type="component" value="Unassembled WGS sequence"/>
</dbReference>
<sequence length="526" mass="57216">FCGCEPRNVEKRISLDEVSFVSKDRPPRPRATTVSTQVTLPMGEDDPHRDHLAHGRGRPAPRSPRPWTRTTRTERNSSSHSSSGDSAANEVIAPKEEFEVVEEAKDAYYKGLCGSPSPSQDIPIPQNIGVVSTDPKTELRKLRTKMHGYWMVPGSEWSTENWPRSPGELIRATVNLAGEPTGNTVVLAGRAGSCHGRARRRVDRRHGRARRASCLVSRPSSPASRPATRSYSPGELARVAAELAGESTGNTIVLAGRAGSKGSSKRNSSSHSSSGDSSANEVIAPKEERNIGVVSTDPKTELRKLLTKMHGYGMGPGSEWSTENWSRSPCELICATVELAGEPTGDMVVLAGLAGSCHGRARQQVNPQHGRARRVSWLVSRPSSPVSRPETQSFLPGELARVMVELAGQSNDDRLNTGHLAHGRGRPTPRSPHPWARTTRTEVTSPMGEDDPHRGHLAHGRGRPAPRSPRPWARMICTEVTSPMGEDDPRHGHLAHGRGRPAPRLPRPWVRTDLMSRNGASSSKFP</sequence>
<feature type="compositionally biased region" description="Basic residues" evidence="1">
    <location>
        <begin position="196"/>
        <end position="211"/>
    </location>
</feature>
<feature type="compositionally biased region" description="Low complexity" evidence="1">
    <location>
        <begin position="256"/>
        <end position="280"/>
    </location>
</feature>
<dbReference type="EMBL" id="JAGKQM010000019">
    <property type="protein sequence ID" value="KAH0859190.1"/>
    <property type="molecule type" value="Genomic_DNA"/>
</dbReference>
<name>A0ABQ7XTA8_BRANA</name>
<feature type="region of interest" description="Disordered" evidence="1">
    <location>
        <begin position="256"/>
        <end position="289"/>
    </location>
</feature>
<evidence type="ECO:0000313" key="3">
    <source>
        <dbReference type="Proteomes" id="UP000824890"/>
    </source>
</evidence>
<feature type="non-terminal residue" evidence="2">
    <location>
        <position position="1"/>
    </location>
</feature>
<feature type="compositionally biased region" description="Low complexity" evidence="1">
    <location>
        <begin position="217"/>
        <end position="233"/>
    </location>
</feature>
<evidence type="ECO:0000313" key="2">
    <source>
        <dbReference type="EMBL" id="KAH0859190.1"/>
    </source>
</evidence>
<reference evidence="2 3" key="1">
    <citation type="submission" date="2021-05" db="EMBL/GenBank/DDBJ databases">
        <title>Genome Assembly of Synthetic Allotetraploid Brassica napus Reveals Homoeologous Exchanges between Subgenomes.</title>
        <authorList>
            <person name="Davis J.T."/>
        </authorList>
    </citation>
    <scope>NUCLEOTIDE SEQUENCE [LARGE SCALE GENOMIC DNA]</scope>
    <source>
        <strain evidence="3">cv. Da-Ae</strain>
        <tissue evidence="2">Seedling</tissue>
    </source>
</reference>
<feature type="compositionally biased region" description="Basic residues" evidence="1">
    <location>
        <begin position="492"/>
        <end position="501"/>
    </location>
</feature>
<protein>
    <submittedName>
        <fullName evidence="2">Uncharacterized protein</fullName>
    </submittedName>
</protein>
<proteinExistence type="predicted"/>
<feature type="region of interest" description="Disordered" evidence="1">
    <location>
        <begin position="20"/>
        <end position="95"/>
    </location>
</feature>
<evidence type="ECO:0000256" key="1">
    <source>
        <dbReference type="SAM" id="MobiDB-lite"/>
    </source>
</evidence>
<accession>A0ABQ7XTA8</accession>
<feature type="region of interest" description="Disordered" evidence="1">
    <location>
        <begin position="410"/>
        <end position="526"/>
    </location>
</feature>
<organism evidence="2 3">
    <name type="scientific">Brassica napus</name>
    <name type="common">Rape</name>
    <dbReference type="NCBI Taxonomy" id="3708"/>
    <lineage>
        <taxon>Eukaryota</taxon>
        <taxon>Viridiplantae</taxon>
        <taxon>Streptophyta</taxon>
        <taxon>Embryophyta</taxon>
        <taxon>Tracheophyta</taxon>
        <taxon>Spermatophyta</taxon>
        <taxon>Magnoliopsida</taxon>
        <taxon>eudicotyledons</taxon>
        <taxon>Gunneridae</taxon>
        <taxon>Pentapetalae</taxon>
        <taxon>rosids</taxon>
        <taxon>malvids</taxon>
        <taxon>Brassicales</taxon>
        <taxon>Brassicaceae</taxon>
        <taxon>Brassiceae</taxon>
        <taxon>Brassica</taxon>
    </lineage>
</organism>
<keyword evidence="3" id="KW-1185">Reference proteome</keyword>
<gene>
    <name evidence="2" type="ORF">HID58_087451</name>
</gene>
<feature type="compositionally biased region" description="Basic residues" evidence="1">
    <location>
        <begin position="455"/>
        <end position="464"/>
    </location>
</feature>